<name>M0M5J9_9EURY</name>
<dbReference type="EMBL" id="AOMB01000007">
    <property type="protein sequence ID" value="EMA41072.1"/>
    <property type="molecule type" value="Genomic_DNA"/>
</dbReference>
<organism evidence="1 2">
    <name type="scientific">Halococcus hamelinensis 100A6</name>
    <dbReference type="NCBI Taxonomy" id="1132509"/>
    <lineage>
        <taxon>Archaea</taxon>
        <taxon>Methanobacteriati</taxon>
        <taxon>Methanobacteriota</taxon>
        <taxon>Stenosarchaea group</taxon>
        <taxon>Halobacteria</taxon>
        <taxon>Halobacteriales</taxon>
        <taxon>Halococcaceae</taxon>
        <taxon>Halococcus</taxon>
    </lineage>
</organism>
<evidence type="ECO:0000313" key="1">
    <source>
        <dbReference type="EMBL" id="EMA41072.1"/>
    </source>
</evidence>
<dbReference type="OrthoDB" id="312988at2157"/>
<reference evidence="1 2" key="1">
    <citation type="journal article" date="2014" name="PLoS Genet.">
        <title>Phylogenetically driven sequencing of extremely halophilic archaea reveals strategies for static and dynamic osmo-response.</title>
        <authorList>
            <person name="Becker E.A."/>
            <person name="Seitzer P.M."/>
            <person name="Tritt A."/>
            <person name="Larsen D."/>
            <person name="Krusor M."/>
            <person name="Yao A.I."/>
            <person name="Wu D."/>
            <person name="Madern D."/>
            <person name="Eisen J.A."/>
            <person name="Darling A.E."/>
            <person name="Facciotti M.T."/>
        </authorList>
    </citation>
    <scope>NUCLEOTIDE SEQUENCE [LARGE SCALE GENOMIC DNA]</scope>
    <source>
        <strain evidence="1 2">100A6</strain>
    </source>
</reference>
<dbReference type="AlphaFoldDB" id="M0M5J9"/>
<keyword evidence="2" id="KW-1185">Reference proteome</keyword>
<dbReference type="eggNOG" id="arCOG06323">
    <property type="taxonomic scope" value="Archaea"/>
</dbReference>
<proteinExistence type="predicted"/>
<dbReference type="Proteomes" id="UP000011566">
    <property type="component" value="Unassembled WGS sequence"/>
</dbReference>
<dbReference type="InterPro" id="IPR055538">
    <property type="entry name" value="DUF7114"/>
</dbReference>
<evidence type="ECO:0000313" key="2">
    <source>
        <dbReference type="Proteomes" id="UP000011566"/>
    </source>
</evidence>
<comment type="caution">
    <text evidence="1">The sequence shown here is derived from an EMBL/GenBank/DDBJ whole genome shotgun (WGS) entry which is preliminary data.</text>
</comment>
<protein>
    <submittedName>
        <fullName evidence="1">Uncharacterized protein</fullName>
    </submittedName>
</protein>
<dbReference type="Pfam" id="PF23426">
    <property type="entry name" value="DUF7114"/>
    <property type="match status" value="1"/>
</dbReference>
<gene>
    <name evidence="1" type="ORF">C447_02707</name>
</gene>
<dbReference type="RefSeq" id="WP_007690630.1">
    <property type="nucleotide sequence ID" value="NZ_AOMB01000007.1"/>
</dbReference>
<sequence>MDDASHVRRAAREAVRDVDPGAFRDAIETVVESGSMAPGVLVVLSARAADEPVGFETVATRAAGTQLIYEGLRLTRALAHDAPWEDGDTDANLDVLVADVLVARGFYLLARTEAAERAVETVRAFGRDRTAASPADDPVGPLEADVLDLALVAGLTAVDAHPSAACREFVADLAGSFDGELPPADDAFDPTTRESLAAHVDTRVQPAGVGSATDP</sequence>
<accession>M0M5J9</accession>
<dbReference type="PATRIC" id="fig|1132509.6.peg.642"/>